<gene>
    <name evidence="3" type="ORF">FEAC_03430</name>
</gene>
<dbReference type="eggNOG" id="COG0789">
    <property type="taxonomic scope" value="Bacteria"/>
</dbReference>
<name>A0A0D8FXU3_9ACTN</name>
<accession>A0A0D8FXU3</accession>
<dbReference type="OrthoDB" id="3191171at2"/>
<dbReference type="InterPro" id="IPR009061">
    <property type="entry name" value="DNA-bd_dom_put_sf"/>
</dbReference>
<dbReference type="InterPro" id="IPR000551">
    <property type="entry name" value="MerR-type_HTH_dom"/>
</dbReference>
<dbReference type="InterPro" id="IPR047057">
    <property type="entry name" value="MerR_fam"/>
</dbReference>
<protein>
    <submittedName>
        <fullName evidence="3">MerR family regulatory protein</fullName>
    </submittedName>
</protein>
<dbReference type="SUPFAM" id="SSF46955">
    <property type="entry name" value="Putative DNA-binding domain"/>
    <property type="match status" value="2"/>
</dbReference>
<evidence type="ECO:0000256" key="1">
    <source>
        <dbReference type="ARBA" id="ARBA00023125"/>
    </source>
</evidence>
<dbReference type="PANTHER" id="PTHR30204:SF89">
    <property type="entry name" value="HTH MERR-TYPE DOMAIN-CONTAINING PROTEIN"/>
    <property type="match status" value="1"/>
</dbReference>
<organism evidence="3 4">
    <name type="scientific">Ferrimicrobium acidiphilum DSM 19497</name>
    <dbReference type="NCBI Taxonomy" id="1121877"/>
    <lineage>
        <taxon>Bacteria</taxon>
        <taxon>Bacillati</taxon>
        <taxon>Actinomycetota</taxon>
        <taxon>Acidimicrobiia</taxon>
        <taxon>Acidimicrobiales</taxon>
        <taxon>Acidimicrobiaceae</taxon>
        <taxon>Ferrimicrobium</taxon>
    </lineage>
</organism>
<dbReference type="AlphaFoldDB" id="A0A0D8FXU3"/>
<dbReference type="PROSITE" id="PS50937">
    <property type="entry name" value="HTH_MERR_2"/>
    <property type="match status" value="1"/>
</dbReference>
<dbReference type="EMBL" id="JXUW01000002">
    <property type="protein sequence ID" value="KJE77971.1"/>
    <property type="molecule type" value="Genomic_DNA"/>
</dbReference>
<dbReference type="RefSeq" id="WP_052565205.1">
    <property type="nucleotide sequence ID" value="NZ_JXUW01000002.1"/>
</dbReference>
<sequence length="232" mass="26326">MLTLLQEEFPEVTISKIRFLESQGLIAPERNAAGYRKFFQQDIERLCEVLRLQKSTYMPLRKIKEHLEADTRVDLFSQEPEPEISLEVEPVVGSPSSASRPELFPIDELARLTGASTKSIEEMIRNGLITGVTVAGQRHFSPTEIEIVRTIHSFAKFGLEPRHLRHYRTSTDREVGLIEQLLMPLVRQRSPEGRRKAADELVELVELSSGLRGLLLENALSQLKKLTDHSSS</sequence>
<dbReference type="PANTHER" id="PTHR30204">
    <property type="entry name" value="REDOX-CYCLING DRUG-SENSING TRANSCRIPTIONAL ACTIVATOR SOXR"/>
    <property type="match status" value="1"/>
</dbReference>
<dbReference type="Gene3D" id="1.10.1660.10">
    <property type="match status" value="2"/>
</dbReference>
<keyword evidence="1" id="KW-0238">DNA-binding</keyword>
<dbReference type="GO" id="GO:0003677">
    <property type="term" value="F:DNA binding"/>
    <property type="evidence" value="ECO:0007669"/>
    <property type="project" value="UniProtKB-KW"/>
</dbReference>
<dbReference type="STRING" id="1121877.FEAC_03430"/>
<comment type="caution">
    <text evidence="3">The sequence shown here is derived from an EMBL/GenBank/DDBJ whole genome shotgun (WGS) entry which is preliminary data.</text>
</comment>
<evidence type="ECO:0000259" key="2">
    <source>
        <dbReference type="PROSITE" id="PS50937"/>
    </source>
</evidence>
<proteinExistence type="predicted"/>
<dbReference type="SMART" id="SM00422">
    <property type="entry name" value="HTH_MERR"/>
    <property type="match status" value="1"/>
</dbReference>
<dbReference type="Pfam" id="PF13411">
    <property type="entry name" value="MerR_1"/>
    <property type="match status" value="2"/>
</dbReference>
<dbReference type="CDD" id="cd00592">
    <property type="entry name" value="HTH_MerR-like"/>
    <property type="match status" value="1"/>
</dbReference>
<evidence type="ECO:0000313" key="3">
    <source>
        <dbReference type="EMBL" id="KJE77971.1"/>
    </source>
</evidence>
<keyword evidence="4" id="KW-1185">Reference proteome</keyword>
<dbReference type="GO" id="GO:0003700">
    <property type="term" value="F:DNA-binding transcription factor activity"/>
    <property type="evidence" value="ECO:0007669"/>
    <property type="project" value="InterPro"/>
</dbReference>
<dbReference type="GeneID" id="78371684"/>
<evidence type="ECO:0000313" key="4">
    <source>
        <dbReference type="Proteomes" id="UP000032336"/>
    </source>
</evidence>
<reference evidence="3 4" key="1">
    <citation type="submission" date="2015-01" db="EMBL/GenBank/DDBJ databases">
        <title>Draft genome of the acidophilic iron oxidizer Ferrimicrobium acidiphilum strain T23.</title>
        <authorList>
            <person name="Poehlein A."/>
            <person name="Eisen S."/>
            <person name="Schloemann M."/>
            <person name="Johnson B.D."/>
            <person name="Daniel R."/>
            <person name="Muehling M."/>
        </authorList>
    </citation>
    <scope>NUCLEOTIDE SEQUENCE [LARGE SCALE GENOMIC DNA]</scope>
    <source>
        <strain evidence="3 4">T23</strain>
    </source>
</reference>
<feature type="domain" description="HTH merR-type" evidence="2">
    <location>
        <begin position="12"/>
        <end position="69"/>
    </location>
</feature>
<dbReference type="Proteomes" id="UP000032336">
    <property type="component" value="Unassembled WGS sequence"/>
</dbReference>